<dbReference type="EMBL" id="CM047909">
    <property type="protein sequence ID" value="KAJ0078627.1"/>
    <property type="molecule type" value="Genomic_DNA"/>
</dbReference>
<reference evidence="2" key="1">
    <citation type="journal article" date="2023" name="G3 (Bethesda)">
        <title>Genome assembly and association tests identify interacting loci associated with vigor, precocity, and sex in interspecific pistachio rootstocks.</title>
        <authorList>
            <person name="Palmer W."/>
            <person name="Jacygrad E."/>
            <person name="Sagayaradj S."/>
            <person name="Cavanaugh K."/>
            <person name="Han R."/>
            <person name="Bertier L."/>
            <person name="Beede B."/>
            <person name="Kafkas S."/>
            <person name="Golino D."/>
            <person name="Preece J."/>
            <person name="Michelmore R."/>
        </authorList>
    </citation>
    <scope>NUCLEOTIDE SEQUENCE [LARGE SCALE GENOMIC DNA]</scope>
</reference>
<organism evidence="1 2">
    <name type="scientific">Pistacia atlantica</name>
    <dbReference type="NCBI Taxonomy" id="434234"/>
    <lineage>
        <taxon>Eukaryota</taxon>
        <taxon>Viridiplantae</taxon>
        <taxon>Streptophyta</taxon>
        <taxon>Embryophyta</taxon>
        <taxon>Tracheophyta</taxon>
        <taxon>Spermatophyta</taxon>
        <taxon>Magnoliopsida</taxon>
        <taxon>eudicotyledons</taxon>
        <taxon>Gunneridae</taxon>
        <taxon>Pentapetalae</taxon>
        <taxon>rosids</taxon>
        <taxon>malvids</taxon>
        <taxon>Sapindales</taxon>
        <taxon>Anacardiaceae</taxon>
        <taxon>Pistacia</taxon>
    </lineage>
</organism>
<comment type="caution">
    <text evidence="1">The sequence shown here is derived from an EMBL/GenBank/DDBJ whole genome shotgun (WGS) entry which is preliminary data.</text>
</comment>
<evidence type="ECO:0000313" key="2">
    <source>
        <dbReference type="Proteomes" id="UP001164250"/>
    </source>
</evidence>
<gene>
    <name evidence="1" type="ORF">Patl1_22598</name>
</gene>
<proteinExistence type="predicted"/>
<accession>A0ACC0ZVN0</accession>
<sequence length="115" mass="12941">MSWFFQRRNDKEKIDNHNAALLRNGAVLLERLITSAGNVRRNPVTNLSAEEFKIAFLMTHHDDFDFYKAFLNRPVIVMKYKAVESLQEADASNETAENSSGNATESRACSSTAGE</sequence>
<dbReference type="Proteomes" id="UP001164250">
    <property type="component" value="Chromosome 13"/>
</dbReference>
<name>A0ACC0ZVN0_9ROSI</name>
<evidence type="ECO:0000313" key="1">
    <source>
        <dbReference type="EMBL" id="KAJ0078627.1"/>
    </source>
</evidence>
<keyword evidence="2" id="KW-1185">Reference proteome</keyword>
<protein>
    <submittedName>
        <fullName evidence="1">Uncharacterized protein</fullName>
    </submittedName>
</protein>